<evidence type="ECO:0000259" key="1">
    <source>
        <dbReference type="Pfam" id="PF13304"/>
    </source>
</evidence>
<reference evidence="2 3" key="1">
    <citation type="submission" date="2024-03" db="EMBL/GenBank/DDBJ databases">
        <title>Pseudomonas juntendi.</title>
        <authorList>
            <person name="Liu Y."/>
        </authorList>
    </citation>
    <scope>NUCLEOTIDE SEQUENCE [LARGE SCALE GENOMIC DNA]</scope>
    <source>
        <strain evidence="2 3">L4046hy</strain>
    </source>
</reference>
<dbReference type="EMBL" id="CP146691">
    <property type="protein sequence ID" value="WWY22341.1"/>
    <property type="molecule type" value="Genomic_DNA"/>
</dbReference>
<name>A0ABZ2JH14_9PSED</name>
<dbReference type="RefSeq" id="WP_009681862.1">
    <property type="nucleotide sequence ID" value="NZ_CP146690.1"/>
</dbReference>
<dbReference type="Gene3D" id="3.40.50.300">
    <property type="entry name" value="P-loop containing nucleotide triphosphate hydrolases"/>
    <property type="match status" value="1"/>
</dbReference>
<protein>
    <submittedName>
        <fullName evidence="2">ATP-binding protein</fullName>
    </submittedName>
</protein>
<accession>A0ABZ2JH14</accession>
<dbReference type="PANTHER" id="PTHR40396">
    <property type="entry name" value="ATPASE-LIKE PROTEIN"/>
    <property type="match status" value="1"/>
</dbReference>
<organism evidence="2 3">
    <name type="scientific">Pseudomonas juntendi</name>
    <dbReference type="NCBI Taxonomy" id="2666183"/>
    <lineage>
        <taxon>Bacteria</taxon>
        <taxon>Pseudomonadati</taxon>
        <taxon>Pseudomonadota</taxon>
        <taxon>Gammaproteobacteria</taxon>
        <taxon>Pseudomonadales</taxon>
        <taxon>Pseudomonadaceae</taxon>
        <taxon>Pseudomonas</taxon>
    </lineage>
</organism>
<dbReference type="Pfam" id="PF13304">
    <property type="entry name" value="AAA_21"/>
    <property type="match status" value="2"/>
</dbReference>
<keyword evidence="2" id="KW-0547">Nucleotide-binding</keyword>
<dbReference type="SUPFAM" id="SSF52540">
    <property type="entry name" value="P-loop containing nucleoside triphosphate hydrolases"/>
    <property type="match status" value="1"/>
</dbReference>
<gene>
    <name evidence="2" type="ORF">V9385_07000</name>
</gene>
<dbReference type="PANTHER" id="PTHR40396:SF1">
    <property type="entry name" value="ATPASE AAA-TYPE CORE DOMAIN-CONTAINING PROTEIN"/>
    <property type="match status" value="1"/>
</dbReference>
<feature type="domain" description="ATPase AAA-type core" evidence="1">
    <location>
        <begin position="272"/>
        <end position="364"/>
    </location>
</feature>
<proteinExistence type="predicted"/>
<sequence>MLIEFSVTNFKSIRERQTLSMVASNYYKELVDENTFEVESEESFPRLLKSAVIYGPNASGKSTLVEAMEFVDNFVCTSSNESQAGDLVAVVPFKLSAETRKGDSQFDVAFFEEGVRYEFGFCANSERVTAEWLYAYPKGRAQRMYTRYYNDDAVSYHYVWGKNFLGGRRRTDWKNSTRQNALFLSTAVQLNCEQLQSPFNWFKSRIATLDPSILSASYTMKHFEERKSAILEFLSAADLFIADIKIDKIKFDPALVPSDMPPGLKEEVIKNMSGKEFAEAKFYLKSVDDGELIEFADDEISAGTKALFNFSGPWIDVVSRSRVLFVDELDSSLHPLVVHQLIRILHNAGKPVQMVFTTHDTSILGHKGILRRDQVWMIEKSDQQASVLTPLSDYSVRDDEALEKGYLGGRYGGIPFVKDLTIGH</sequence>
<keyword evidence="3" id="KW-1185">Reference proteome</keyword>
<feature type="domain" description="ATPase AAA-type core" evidence="1">
    <location>
        <begin position="51"/>
        <end position="151"/>
    </location>
</feature>
<evidence type="ECO:0000313" key="3">
    <source>
        <dbReference type="Proteomes" id="UP001375228"/>
    </source>
</evidence>
<keyword evidence="2" id="KW-0067">ATP-binding</keyword>
<dbReference type="GO" id="GO:0005524">
    <property type="term" value="F:ATP binding"/>
    <property type="evidence" value="ECO:0007669"/>
    <property type="project" value="UniProtKB-KW"/>
</dbReference>
<dbReference type="InterPro" id="IPR003959">
    <property type="entry name" value="ATPase_AAA_core"/>
</dbReference>
<evidence type="ECO:0000313" key="2">
    <source>
        <dbReference type="EMBL" id="WWY22341.1"/>
    </source>
</evidence>
<dbReference type="InterPro" id="IPR027417">
    <property type="entry name" value="P-loop_NTPase"/>
</dbReference>
<dbReference type="Proteomes" id="UP001375228">
    <property type="component" value="Chromosome"/>
</dbReference>